<accession>A0ABD3NC89</accession>
<feature type="compositionally biased region" description="Basic and acidic residues" evidence="1">
    <location>
        <begin position="422"/>
        <end position="434"/>
    </location>
</feature>
<evidence type="ECO:0000313" key="5">
    <source>
        <dbReference type="Proteomes" id="UP001530400"/>
    </source>
</evidence>
<feature type="region of interest" description="Disordered" evidence="1">
    <location>
        <begin position="379"/>
        <end position="406"/>
    </location>
</feature>
<reference evidence="4 5" key="1">
    <citation type="submission" date="2024-10" db="EMBL/GenBank/DDBJ databases">
        <title>Updated reference genomes for cyclostephanoid diatoms.</title>
        <authorList>
            <person name="Roberts W.R."/>
            <person name="Alverson A.J."/>
        </authorList>
    </citation>
    <scope>NUCLEOTIDE SEQUENCE [LARGE SCALE GENOMIC DNA]</scope>
    <source>
        <strain evidence="4 5">AJA010-31</strain>
    </source>
</reference>
<keyword evidence="2" id="KW-0472">Membrane</keyword>
<gene>
    <name evidence="4" type="ORF">ACHAWO_010195</name>
</gene>
<keyword evidence="2" id="KW-1133">Transmembrane helix</keyword>
<sequence length="636" mass="71784">MRPSRQRHVTMAPTRVPQEDYGNTTDDTRKDPDYWRVNFPSEELENLMWGGAGAPVTVSSPTWAKREADHDTGEGTEDSGVHREETNISMAIDTSKTPDVEAPHDEVILEDIVWKQRSGFGKYYMGILNHEWEQRRVALFASGKLRYYTLVANSPETAAKSSHSDQNPWEFSTEPRGEWLLNSRVKVKARRRSDNPGPTPFEIDVIQRDTNDMWRFCFISQSIQSEWMSYFKSKTKPDDDEECSDDSDDDDDELDDDELNNHGLKPGDHIIRWEMLPIIYPIQIHGIVLEAGKNVLVIADFGLTSHASLGGNEELNTFEDDNQSQDLIMQTWEKIKPKEKKRLNIIAITDPKEIRKWSKISYGDRVEENEKEKKGFLKSLLGGKSSPKTKKKKTIAKQDGAGGENQQLAGAMDNLALRENKSKEASEAQTDKCAVKSQDPGCNQMQIDEPEIQRVEGEPEWFYSGYRTRARTSSSDAPIIIDGGQSVFNVDHPVEKMSNLPKSDSAKLVLARTHFILENEDLLPPYHIFYSNSECLAVWCKTGRWSTLQAAVYLCSSAFGMGKSATMLSMSIAAAHMVLLPALAVGSLAVVGAPLLFLKKSQSKWDQATMKITEEFWSRAEPEVFVEAIEYWGGLK</sequence>
<dbReference type="SUPFAM" id="SSF50729">
    <property type="entry name" value="PH domain-like"/>
    <property type="match status" value="1"/>
</dbReference>
<evidence type="ECO:0000259" key="3">
    <source>
        <dbReference type="SMART" id="SM00233"/>
    </source>
</evidence>
<feature type="region of interest" description="Disordered" evidence="1">
    <location>
        <begin position="1"/>
        <end position="33"/>
    </location>
</feature>
<keyword evidence="5" id="KW-1185">Reference proteome</keyword>
<feature type="region of interest" description="Disordered" evidence="1">
    <location>
        <begin position="64"/>
        <end position="84"/>
    </location>
</feature>
<feature type="domain" description="PH" evidence="3">
    <location>
        <begin position="107"/>
        <end position="238"/>
    </location>
</feature>
<proteinExistence type="predicted"/>
<comment type="caution">
    <text evidence="4">The sequence shown here is derived from an EMBL/GenBank/DDBJ whole genome shotgun (WGS) entry which is preliminary data.</text>
</comment>
<feature type="region of interest" description="Disordered" evidence="1">
    <location>
        <begin position="422"/>
        <end position="444"/>
    </location>
</feature>
<dbReference type="InterPro" id="IPR001849">
    <property type="entry name" value="PH_domain"/>
</dbReference>
<name>A0ABD3NC89_9STRA</name>
<evidence type="ECO:0000313" key="4">
    <source>
        <dbReference type="EMBL" id="KAL3772973.1"/>
    </source>
</evidence>
<evidence type="ECO:0000256" key="2">
    <source>
        <dbReference type="SAM" id="Phobius"/>
    </source>
</evidence>
<protein>
    <recommendedName>
        <fullName evidence="3">PH domain-containing protein</fullName>
    </recommendedName>
</protein>
<dbReference type="EMBL" id="JALLPJ020001253">
    <property type="protein sequence ID" value="KAL3772973.1"/>
    <property type="molecule type" value="Genomic_DNA"/>
</dbReference>
<dbReference type="Proteomes" id="UP001530400">
    <property type="component" value="Unassembled WGS sequence"/>
</dbReference>
<feature type="compositionally biased region" description="Acidic residues" evidence="1">
    <location>
        <begin position="238"/>
        <end position="258"/>
    </location>
</feature>
<dbReference type="AlphaFoldDB" id="A0ABD3NC89"/>
<keyword evidence="2" id="KW-0812">Transmembrane</keyword>
<organism evidence="4 5">
    <name type="scientific">Cyclotella atomus</name>
    <dbReference type="NCBI Taxonomy" id="382360"/>
    <lineage>
        <taxon>Eukaryota</taxon>
        <taxon>Sar</taxon>
        <taxon>Stramenopiles</taxon>
        <taxon>Ochrophyta</taxon>
        <taxon>Bacillariophyta</taxon>
        <taxon>Coscinodiscophyceae</taxon>
        <taxon>Thalassiosirophycidae</taxon>
        <taxon>Stephanodiscales</taxon>
        <taxon>Stephanodiscaceae</taxon>
        <taxon>Cyclotella</taxon>
    </lineage>
</organism>
<feature type="region of interest" description="Disordered" evidence="1">
    <location>
        <begin position="234"/>
        <end position="261"/>
    </location>
</feature>
<dbReference type="SMART" id="SM00233">
    <property type="entry name" value="PH"/>
    <property type="match status" value="1"/>
</dbReference>
<feature type="transmembrane region" description="Helical" evidence="2">
    <location>
        <begin position="573"/>
        <end position="598"/>
    </location>
</feature>
<evidence type="ECO:0000256" key="1">
    <source>
        <dbReference type="SAM" id="MobiDB-lite"/>
    </source>
</evidence>